<evidence type="ECO:0000256" key="2">
    <source>
        <dbReference type="ARBA" id="ARBA00022679"/>
    </source>
</evidence>
<reference evidence="8" key="1">
    <citation type="submission" date="2013-12" db="EMBL/GenBank/DDBJ databases">
        <title>The Genome Sequence of Aphanomyces astaci APO3.</title>
        <authorList>
            <consortium name="The Broad Institute Genomics Platform"/>
            <person name="Russ C."/>
            <person name="Tyler B."/>
            <person name="van West P."/>
            <person name="Dieguez-Uribeondo J."/>
            <person name="Young S.K."/>
            <person name="Zeng Q."/>
            <person name="Gargeya S."/>
            <person name="Fitzgerald M."/>
            <person name="Abouelleil A."/>
            <person name="Alvarado L."/>
            <person name="Chapman S.B."/>
            <person name="Gainer-Dewar J."/>
            <person name="Goldberg J."/>
            <person name="Griggs A."/>
            <person name="Gujja S."/>
            <person name="Hansen M."/>
            <person name="Howarth C."/>
            <person name="Imamovic A."/>
            <person name="Ireland A."/>
            <person name="Larimer J."/>
            <person name="McCowan C."/>
            <person name="Murphy C."/>
            <person name="Pearson M."/>
            <person name="Poon T.W."/>
            <person name="Priest M."/>
            <person name="Roberts A."/>
            <person name="Saif S."/>
            <person name="Shea T."/>
            <person name="Sykes S."/>
            <person name="Wortman J."/>
            <person name="Nusbaum C."/>
            <person name="Birren B."/>
        </authorList>
    </citation>
    <scope>NUCLEOTIDE SEQUENCE [LARGE SCALE GENOMIC DNA]</scope>
    <source>
        <strain evidence="8">APO3</strain>
    </source>
</reference>
<protein>
    <submittedName>
        <fullName evidence="8">CAMK/CAMKL protein kinase</fullName>
    </submittedName>
</protein>
<feature type="transmembrane region" description="Helical" evidence="6">
    <location>
        <begin position="12"/>
        <end position="32"/>
    </location>
</feature>
<evidence type="ECO:0000256" key="4">
    <source>
        <dbReference type="ARBA" id="ARBA00022777"/>
    </source>
</evidence>
<dbReference type="PANTHER" id="PTHR24345">
    <property type="entry name" value="SERINE/THREONINE-PROTEIN KINASE PLK"/>
    <property type="match status" value="1"/>
</dbReference>
<keyword evidence="6" id="KW-0472">Membrane</keyword>
<dbReference type="GeneID" id="20818778"/>
<keyword evidence="5" id="KW-0067">ATP-binding</keyword>
<name>W4FHA9_APHAT</name>
<keyword evidence="1" id="KW-0723">Serine/threonine-protein kinase</keyword>
<dbReference type="OrthoDB" id="541276at2759"/>
<dbReference type="GO" id="GO:0004674">
    <property type="term" value="F:protein serine/threonine kinase activity"/>
    <property type="evidence" value="ECO:0007669"/>
    <property type="project" value="UniProtKB-KW"/>
</dbReference>
<dbReference type="PROSITE" id="PS50011">
    <property type="entry name" value="PROTEIN_KINASE_DOM"/>
    <property type="match status" value="1"/>
</dbReference>
<evidence type="ECO:0000256" key="5">
    <source>
        <dbReference type="ARBA" id="ARBA00022840"/>
    </source>
</evidence>
<dbReference type="InterPro" id="IPR011009">
    <property type="entry name" value="Kinase-like_dom_sf"/>
</dbReference>
<dbReference type="PANTHER" id="PTHR24345:SF91">
    <property type="entry name" value="SERINE_THREONINE-PROTEIN KINASE PLK4"/>
    <property type="match status" value="1"/>
</dbReference>
<sequence>MWTTPWSHRVYLAIMTCAFYIECCYALLWEFLESPGSWHKYTEVRPLSEAIYGQILLCVDNSTGDAVAIKRAKAVNCKFHRPVSKSLHHMVAVYEDIEMERVILRDLNHRHGGHPHILRLRDEFLANGCHNFVLEYCPQGDLMDMLLVQKRFPIDQTQRCFRQVASAVHFMHACGYAHRDLSFENVFVDGKGQCKLGDFGLAIGLDARPRHPAGKSSYAAPEVYMGKPYSPGHVDIWALGMLLFIMLTGEPMAEKAVVSNAKFQHLATHGVEYVIAANATWHALVPPHCLTLLVQMLHLEPSKRLDIESVVAHPFVSTCA</sequence>
<dbReference type="SUPFAM" id="SSF56112">
    <property type="entry name" value="Protein kinase-like (PK-like)"/>
    <property type="match status" value="1"/>
</dbReference>
<dbReference type="InterPro" id="IPR000719">
    <property type="entry name" value="Prot_kinase_dom"/>
</dbReference>
<dbReference type="FunFam" id="1.10.510.10:FF:000571">
    <property type="entry name" value="Maternal embryonic leucine zipper kinase"/>
    <property type="match status" value="1"/>
</dbReference>
<dbReference type="VEuPathDB" id="FungiDB:H257_16782"/>
<evidence type="ECO:0000256" key="1">
    <source>
        <dbReference type="ARBA" id="ARBA00022527"/>
    </source>
</evidence>
<accession>W4FHA9</accession>
<evidence type="ECO:0000256" key="6">
    <source>
        <dbReference type="SAM" id="Phobius"/>
    </source>
</evidence>
<keyword evidence="3" id="KW-0547">Nucleotide-binding</keyword>
<evidence type="ECO:0000259" key="7">
    <source>
        <dbReference type="PROSITE" id="PS50011"/>
    </source>
</evidence>
<keyword evidence="4 8" id="KW-0418">Kinase</keyword>
<dbReference type="RefSeq" id="XP_009843648.1">
    <property type="nucleotide sequence ID" value="XM_009845346.1"/>
</dbReference>
<dbReference type="STRING" id="112090.W4FHA9"/>
<dbReference type="Pfam" id="PF00069">
    <property type="entry name" value="Pkinase"/>
    <property type="match status" value="1"/>
</dbReference>
<dbReference type="GO" id="GO:0005524">
    <property type="term" value="F:ATP binding"/>
    <property type="evidence" value="ECO:0007669"/>
    <property type="project" value="UniProtKB-KW"/>
</dbReference>
<gene>
    <name evidence="8" type="ORF">H257_16782</name>
</gene>
<dbReference type="AlphaFoldDB" id="W4FHA9"/>
<dbReference type="GO" id="GO:0005634">
    <property type="term" value="C:nucleus"/>
    <property type="evidence" value="ECO:0007669"/>
    <property type="project" value="TreeGrafter"/>
</dbReference>
<evidence type="ECO:0000313" key="8">
    <source>
        <dbReference type="EMBL" id="ETV66845.1"/>
    </source>
</evidence>
<dbReference type="Gene3D" id="1.10.510.10">
    <property type="entry name" value="Transferase(Phosphotransferase) domain 1"/>
    <property type="match status" value="1"/>
</dbReference>
<evidence type="ECO:0000256" key="3">
    <source>
        <dbReference type="ARBA" id="ARBA00022741"/>
    </source>
</evidence>
<keyword evidence="2" id="KW-0808">Transferase</keyword>
<feature type="domain" description="Protein kinase" evidence="7">
    <location>
        <begin position="41"/>
        <end position="316"/>
    </location>
</feature>
<keyword evidence="6" id="KW-1133">Transmembrane helix</keyword>
<organism evidence="8">
    <name type="scientific">Aphanomyces astaci</name>
    <name type="common">Crayfish plague agent</name>
    <dbReference type="NCBI Taxonomy" id="112090"/>
    <lineage>
        <taxon>Eukaryota</taxon>
        <taxon>Sar</taxon>
        <taxon>Stramenopiles</taxon>
        <taxon>Oomycota</taxon>
        <taxon>Saprolegniomycetes</taxon>
        <taxon>Saprolegniales</taxon>
        <taxon>Verrucalvaceae</taxon>
        <taxon>Aphanomyces</taxon>
    </lineage>
</organism>
<keyword evidence="6" id="KW-0812">Transmembrane</keyword>
<proteinExistence type="predicted"/>
<dbReference type="EMBL" id="KI913205">
    <property type="protein sequence ID" value="ETV66845.1"/>
    <property type="molecule type" value="Genomic_DNA"/>
</dbReference>